<dbReference type="AlphaFoldDB" id="A0A218XKZ0"/>
<evidence type="ECO:0000256" key="12">
    <source>
        <dbReference type="SAM" id="Phobius"/>
    </source>
</evidence>
<comment type="caution">
    <text evidence="14">The sequence shown here is derived from an EMBL/GenBank/DDBJ whole genome shotgun (WGS) entry which is preliminary data.</text>
</comment>
<evidence type="ECO:0000313" key="14">
    <source>
        <dbReference type="EMBL" id="OWM85141.1"/>
    </source>
</evidence>
<evidence type="ECO:0000256" key="4">
    <source>
        <dbReference type="ARBA" id="ARBA00022989"/>
    </source>
</evidence>
<dbReference type="GO" id="GO:0016020">
    <property type="term" value="C:membrane"/>
    <property type="evidence" value="ECO:0007669"/>
    <property type="project" value="UniProtKB-SubCell"/>
</dbReference>
<protein>
    <recommendedName>
        <fullName evidence="13">NAC domain-containing protein</fullName>
    </recommendedName>
</protein>
<reference evidence="15" key="1">
    <citation type="journal article" date="2017" name="Plant J.">
        <title>The pomegranate (Punica granatum L.) genome and the genomics of punicalagin biosynthesis.</title>
        <authorList>
            <person name="Qin G."/>
            <person name="Xu C."/>
            <person name="Ming R."/>
            <person name="Tang H."/>
            <person name="Guyot R."/>
            <person name="Kramer E.M."/>
            <person name="Hu Y."/>
            <person name="Yi X."/>
            <person name="Qi Y."/>
            <person name="Xu X."/>
            <person name="Gao Z."/>
            <person name="Pan H."/>
            <person name="Jian J."/>
            <person name="Tian Y."/>
            <person name="Yue Z."/>
            <person name="Xu Y."/>
        </authorList>
    </citation>
    <scope>NUCLEOTIDE SEQUENCE [LARGE SCALE GENOMIC DNA]</scope>
    <source>
        <strain evidence="15">cv. Dabenzi</strain>
    </source>
</reference>
<dbReference type="InterPro" id="IPR036093">
    <property type="entry name" value="NAC_dom_sf"/>
</dbReference>
<organism evidence="14 15">
    <name type="scientific">Punica granatum</name>
    <name type="common">Pomegranate</name>
    <dbReference type="NCBI Taxonomy" id="22663"/>
    <lineage>
        <taxon>Eukaryota</taxon>
        <taxon>Viridiplantae</taxon>
        <taxon>Streptophyta</taxon>
        <taxon>Embryophyta</taxon>
        <taxon>Tracheophyta</taxon>
        <taxon>Spermatophyta</taxon>
        <taxon>Magnoliopsida</taxon>
        <taxon>eudicotyledons</taxon>
        <taxon>Gunneridae</taxon>
        <taxon>Pentapetalae</taxon>
        <taxon>rosids</taxon>
        <taxon>malvids</taxon>
        <taxon>Myrtales</taxon>
        <taxon>Lythraceae</taxon>
        <taxon>Punica</taxon>
    </lineage>
</organism>
<evidence type="ECO:0000256" key="7">
    <source>
        <dbReference type="ARBA" id="ARBA00023136"/>
    </source>
</evidence>
<dbReference type="GO" id="GO:0005634">
    <property type="term" value="C:nucleus"/>
    <property type="evidence" value="ECO:0007669"/>
    <property type="project" value="UniProtKB-SubCell"/>
</dbReference>
<keyword evidence="4 12" id="KW-1133">Transmembrane helix</keyword>
<keyword evidence="10" id="KW-0539">Nucleus</keyword>
<dbReference type="InterPro" id="IPR003441">
    <property type="entry name" value="NAC-dom"/>
</dbReference>
<name>A0A218XKZ0_PUNGR</name>
<keyword evidence="9" id="KW-0804">Transcription</keyword>
<evidence type="ECO:0000256" key="2">
    <source>
        <dbReference type="ARBA" id="ARBA00004167"/>
    </source>
</evidence>
<keyword evidence="5" id="KW-0805">Transcription regulation</keyword>
<dbReference type="Gene3D" id="2.170.150.80">
    <property type="entry name" value="NAC domain"/>
    <property type="match status" value="1"/>
</dbReference>
<dbReference type="PANTHER" id="PTHR31744:SF216">
    <property type="entry name" value="NAC TRANSCRIPTION FACTOR"/>
    <property type="match status" value="1"/>
</dbReference>
<evidence type="ECO:0000256" key="8">
    <source>
        <dbReference type="ARBA" id="ARBA00023159"/>
    </source>
</evidence>
<comment type="subcellular location">
    <subcellularLocation>
        <location evidence="2">Membrane</location>
        <topology evidence="2">Single-pass membrane protein</topology>
    </subcellularLocation>
    <subcellularLocation>
        <location evidence="1">Nucleus</location>
    </subcellularLocation>
</comment>
<evidence type="ECO:0000256" key="1">
    <source>
        <dbReference type="ARBA" id="ARBA00004123"/>
    </source>
</evidence>
<accession>A0A218XKZ0</accession>
<evidence type="ECO:0000256" key="11">
    <source>
        <dbReference type="SAM" id="MobiDB-lite"/>
    </source>
</evidence>
<dbReference type="FunFam" id="2.170.150.80:FF:000006">
    <property type="entry name" value="NAC domain-containing protein 100-like"/>
    <property type="match status" value="1"/>
</dbReference>
<keyword evidence="3 12" id="KW-0812">Transmembrane</keyword>
<feature type="transmembrane region" description="Helical" evidence="12">
    <location>
        <begin position="548"/>
        <end position="570"/>
    </location>
</feature>
<dbReference type="GO" id="GO:0006355">
    <property type="term" value="P:regulation of DNA-templated transcription"/>
    <property type="evidence" value="ECO:0007669"/>
    <property type="project" value="InterPro"/>
</dbReference>
<sequence>MTVGSDSSPAVRGSAWPPGFRFHPTDEELILYYLKRKICRKKLRLNIIAELDVYKWDPEELPGHSILKTGDRQWYFFSARDRKYPNGARSNRATRHGYWKATGKDRNITSNSRSVGVKKTLVFYQGKAPSGQRSNWVMHEYTLDEEELKRCKNAKDYYALYKVYKKSGAGPKNGEQYGAPFREEEWADDDSEVVKTVGEEILPTQLPEVTSVDNVTDVTRLDPPAVDDIEELLKQYMPELDDPAAVDSLAPVPVFPQFGNEEEAQSSLFIPPTSEFSVEPVYAFNSNQPLHDLQPSFEFNSLGVSQYQQQEASSVVTFAPENYPLQPQIREEDFLEIDDLIGGPEPSFGNIEKPVEKSPFEEVDGLSELDVFHDAAMFLRDIGPMDQENVAAPDMNLFNYGVVDDGNYQYQVQQNPLLMAQQSANQLWVHDQRGNAFTSWESTQGVQPPPSGFVSDSGNDNVSNANQNQNGGEEVSGRMSRFSSAVWSFVESIPTNPASASENALVSRAFERMSSFSRVRINSVATNVGSVTGAAAVVRRSGKSRRFVLFYVIGVLGALFGVLIGTLRLWERCVSP</sequence>
<dbReference type="SUPFAM" id="SSF101941">
    <property type="entry name" value="NAC domain"/>
    <property type="match status" value="1"/>
</dbReference>
<proteinExistence type="predicted"/>
<keyword evidence="6" id="KW-0238">DNA-binding</keyword>
<evidence type="ECO:0000256" key="9">
    <source>
        <dbReference type="ARBA" id="ARBA00023163"/>
    </source>
</evidence>
<evidence type="ECO:0000256" key="5">
    <source>
        <dbReference type="ARBA" id="ARBA00023015"/>
    </source>
</evidence>
<evidence type="ECO:0000313" key="15">
    <source>
        <dbReference type="Proteomes" id="UP000197138"/>
    </source>
</evidence>
<dbReference type="Pfam" id="PF02365">
    <property type="entry name" value="NAM"/>
    <property type="match status" value="1"/>
</dbReference>
<evidence type="ECO:0000256" key="10">
    <source>
        <dbReference type="ARBA" id="ARBA00023242"/>
    </source>
</evidence>
<dbReference type="Proteomes" id="UP000197138">
    <property type="component" value="Unassembled WGS sequence"/>
</dbReference>
<dbReference type="EMBL" id="MTKT01001287">
    <property type="protein sequence ID" value="OWM85141.1"/>
    <property type="molecule type" value="Genomic_DNA"/>
</dbReference>
<dbReference type="GO" id="GO:0000976">
    <property type="term" value="F:transcription cis-regulatory region binding"/>
    <property type="evidence" value="ECO:0007669"/>
    <property type="project" value="UniProtKB-ARBA"/>
</dbReference>
<keyword evidence="8" id="KW-0010">Activator</keyword>
<feature type="domain" description="NAC" evidence="13">
    <location>
        <begin position="16"/>
        <end position="166"/>
    </location>
</feature>
<evidence type="ECO:0000259" key="13">
    <source>
        <dbReference type="PROSITE" id="PS51005"/>
    </source>
</evidence>
<gene>
    <name evidence="14" type="ORF">CDL15_Pgr027928</name>
</gene>
<keyword evidence="7 12" id="KW-0472">Membrane</keyword>
<evidence type="ECO:0000256" key="3">
    <source>
        <dbReference type="ARBA" id="ARBA00022692"/>
    </source>
</evidence>
<feature type="compositionally biased region" description="Low complexity" evidence="11">
    <location>
        <begin position="457"/>
        <end position="472"/>
    </location>
</feature>
<dbReference type="PANTHER" id="PTHR31744">
    <property type="entry name" value="PROTEIN CUP-SHAPED COTYLEDON 2-RELATED"/>
    <property type="match status" value="1"/>
</dbReference>
<dbReference type="PROSITE" id="PS51005">
    <property type="entry name" value="NAC"/>
    <property type="match status" value="1"/>
</dbReference>
<evidence type="ECO:0000256" key="6">
    <source>
        <dbReference type="ARBA" id="ARBA00023125"/>
    </source>
</evidence>
<feature type="region of interest" description="Disordered" evidence="11">
    <location>
        <begin position="440"/>
        <end position="476"/>
    </location>
</feature>